<feature type="domain" description="Glucose-methanol-choline oxidoreductase N-terminal" evidence="9">
    <location>
        <begin position="254"/>
        <end position="268"/>
    </location>
</feature>
<dbReference type="InterPro" id="IPR036188">
    <property type="entry name" value="FAD/NAD-bd_sf"/>
</dbReference>
<dbReference type="Proteomes" id="UP000283587">
    <property type="component" value="Unassembled WGS sequence"/>
</dbReference>
<organism evidence="10 11">
    <name type="scientific">Paracoccus siganidrum</name>
    <dbReference type="NCBI Taxonomy" id="1276757"/>
    <lineage>
        <taxon>Bacteria</taxon>
        <taxon>Pseudomonadati</taxon>
        <taxon>Pseudomonadota</taxon>
        <taxon>Alphaproteobacteria</taxon>
        <taxon>Rhodobacterales</taxon>
        <taxon>Paracoccaceae</taxon>
        <taxon>Paracoccus</taxon>
    </lineage>
</organism>
<evidence type="ECO:0000313" key="11">
    <source>
        <dbReference type="Proteomes" id="UP000283587"/>
    </source>
</evidence>
<evidence type="ECO:0000256" key="7">
    <source>
        <dbReference type="SAM" id="MobiDB-lite"/>
    </source>
</evidence>
<evidence type="ECO:0000256" key="5">
    <source>
        <dbReference type="PIRSR" id="PIRSR000137-2"/>
    </source>
</evidence>
<dbReference type="SUPFAM" id="SSF51905">
    <property type="entry name" value="FAD/NAD(P)-binding domain"/>
    <property type="match status" value="1"/>
</dbReference>
<dbReference type="Gene3D" id="3.30.560.10">
    <property type="entry name" value="Glucose Oxidase, domain 3"/>
    <property type="match status" value="1"/>
</dbReference>
<keyword evidence="3 6" id="KW-0285">Flavoprotein</keyword>
<reference evidence="11" key="1">
    <citation type="submission" date="2018-09" db="EMBL/GenBank/DDBJ databases">
        <title>Paracoccus onubensis nov. sp. a moderate halophilic bacterium isolated from Gruta de las Maravillas (Aracena, Spain).</title>
        <authorList>
            <person name="Jurado V."/>
            <person name="Gutierrez-Patricio S."/>
            <person name="Gonzalez-Pimentel J.L."/>
            <person name="Miller A.Z."/>
            <person name="Laiz L."/>
            <person name="Saiz-Jimenez C."/>
        </authorList>
    </citation>
    <scope>NUCLEOTIDE SEQUENCE [LARGE SCALE GENOMIC DNA]</scope>
    <source>
        <strain evidence="11">DSM 26381</strain>
    </source>
</reference>
<dbReference type="PROSITE" id="PS00623">
    <property type="entry name" value="GMC_OXRED_1"/>
    <property type="match status" value="1"/>
</dbReference>
<dbReference type="OrthoDB" id="9785276at2"/>
<feature type="region of interest" description="Disordered" evidence="7">
    <location>
        <begin position="133"/>
        <end position="154"/>
    </location>
</feature>
<dbReference type="InterPro" id="IPR012132">
    <property type="entry name" value="GMC_OxRdtase"/>
</dbReference>
<dbReference type="InterPro" id="IPR007867">
    <property type="entry name" value="GMC_OxRtase_C"/>
</dbReference>
<keyword evidence="4 5" id="KW-0274">FAD</keyword>
<feature type="domain" description="Glucose-methanol-choline oxidoreductase N-terminal" evidence="8">
    <location>
        <begin position="84"/>
        <end position="107"/>
    </location>
</feature>
<dbReference type="PROSITE" id="PS00624">
    <property type="entry name" value="GMC_OXRED_2"/>
    <property type="match status" value="1"/>
</dbReference>
<gene>
    <name evidence="10" type="ORF">D3P05_03650</name>
</gene>
<dbReference type="EMBL" id="QZEW01000011">
    <property type="protein sequence ID" value="RJL20256.1"/>
    <property type="molecule type" value="Genomic_DNA"/>
</dbReference>
<evidence type="ECO:0000259" key="8">
    <source>
        <dbReference type="PROSITE" id="PS00623"/>
    </source>
</evidence>
<dbReference type="Pfam" id="PF05199">
    <property type="entry name" value="GMC_oxred_C"/>
    <property type="match status" value="1"/>
</dbReference>
<dbReference type="InterPro" id="IPR000172">
    <property type="entry name" value="GMC_OxRdtase_N"/>
</dbReference>
<accession>A0A419AAV1</accession>
<evidence type="ECO:0000256" key="2">
    <source>
        <dbReference type="ARBA" id="ARBA00010790"/>
    </source>
</evidence>
<feature type="binding site" evidence="5">
    <location>
        <position position="86"/>
    </location>
    <ligand>
        <name>FAD</name>
        <dbReference type="ChEBI" id="CHEBI:57692"/>
    </ligand>
</feature>
<protein>
    <submittedName>
        <fullName evidence="10">Choline dehydrogenase</fullName>
    </submittedName>
</protein>
<dbReference type="SUPFAM" id="SSF54373">
    <property type="entry name" value="FAD-linked reductases, C-terminal domain"/>
    <property type="match status" value="1"/>
</dbReference>
<dbReference type="PANTHER" id="PTHR11552:SF147">
    <property type="entry name" value="CHOLINE DEHYDROGENASE, MITOCHONDRIAL"/>
    <property type="match status" value="1"/>
</dbReference>
<dbReference type="AlphaFoldDB" id="A0A419AAV1"/>
<feature type="binding site" evidence="5">
    <location>
        <position position="90"/>
    </location>
    <ligand>
        <name>FAD</name>
        <dbReference type="ChEBI" id="CHEBI:57692"/>
    </ligand>
</feature>
<dbReference type="GO" id="GO:0016614">
    <property type="term" value="F:oxidoreductase activity, acting on CH-OH group of donors"/>
    <property type="evidence" value="ECO:0007669"/>
    <property type="project" value="InterPro"/>
</dbReference>
<comment type="caution">
    <text evidence="10">The sequence shown here is derived from an EMBL/GenBank/DDBJ whole genome shotgun (WGS) entry which is preliminary data.</text>
</comment>
<evidence type="ECO:0000259" key="9">
    <source>
        <dbReference type="PROSITE" id="PS00624"/>
    </source>
</evidence>
<sequence>MHFDSEFDFIVSGAGSAGCAVAGRLAESGKYRVLLLEAGPRDSAFWIKVPMGYPMLFTNPKVNWMFESEPEPELNGRPMYNPRGKVLGGTSSINGMLYIRGHPTDYDTWAQMGNPGWGWQDVLPWFKKAEDQARGPDDYHGTGGPLTVSDQPDPSPVALAIIEAAKQAGIPGNPDFNGASQEGAGLYQTTTRNRRRCNSARAYLSAAGRNLRIDTGAHATRLLFQGRKAIGIEYRRDGRILRARARHGVVVCGGAFGSPQLLQLSGIGPAEHLRGHGIEVLHDLPGVGANLRDHFYCSLIFRCREPVTINELARSPLRKAIAGAQYVLARRGPLAANGIFAGIFTRTDETKNRPNLQINTNIWSVASRDRRGMRVHDFPGFTMSPVHLDPVAAGDVRLRSPDPFADPVIRHNFFRDEVDRRAMANAVRITRHIAGQSALARYMAEEIRPGPAVRTEAEIVDWLRGNGIANLHPVGSCAMLPLAAGGVVDHRLRVHGIGGLYVADASIMPRLPAGNTNAPSIMIGEKCAAMVLEDMVQGGKAGMKGAA</sequence>
<dbReference type="PANTHER" id="PTHR11552">
    <property type="entry name" value="GLUCOSE-METHANOL-CHOLINE GMC OXIDOREDUCTASE"/>
    <property type="match status" value="1"/>
</dbReference>
<evidence type="ECO:0000256" key="1">
    <source>
        <dbReference type="ARBA" id="ARBA00001974"/>
    </source>
</evidence>
<dbReference type="GO" id="GO:0050660">
    <property type="term" value="F:flavin adenine dinucleotide binding"/>
    <property type="evidence" value="ECO:0007669"/>
    <property type="project" value="InterPro"/>
</dbReference>
<evidence type="ECO:0000256" key="3">
    <source>
        <dbReference type="ARBA" id="ARBA00022630"/>
    </source>
</evidence>
<dbReference type="PIRSF" id="PIRSF000137">
    <property type="entry name" value="Alcohol_oxidase"/>
    <property type="match status" value="1"/>
</dbReference>
<comment type="cofactor">
    <cofactor evidence="1 5">
        <name>FAD</name>
        <dbReference type="ChEBI" id="CHEBI:57692"/>
    </cofactor>
</comment>
<dbReference type="Pfam" id="PF00732">
    <property type="entry name" value="GMC_oxred_N"/>
    <property type="match status" value="1"/>
</dbReference>
<dbReference type="RefSeq" id="WP_119896830.1">
    <property type="nucleotide sequence ID" value="NZ_QNRC01000022.1"/>
</dbReference>
<comment type="similarity">
    <text evidence="2 6">Belongs to the GMC oxidoreductase family.</text>
</comment>
<proteinExistence type="inferred from homology"/>
<evidence type="ECO:0000313" key="10">
    <source>
        <dbReference type="EMBL" id="RJL20256.1"/>
    </source>
</evidence>
<name>A0A419AAV1_9RHOB</name>
<dbReference type="Gene3D" id="3.50.50.60">
    <property type="entry name" value="FAD/NAD(P)-binding domain"/>
    <property type="match status" value="1"/>
</dbReference>
<evidence type="ECO:0000256" key="6">
    <source>
        <dbReference type="RuleBase" id="RU003968"/>
    </source>
</evidence>
<evidence type="ECO:0000256" key="4">
    <source>
        <dbReference type="ARBA" id="ARBA00022827"/>
    </source>
</evidence>
<keyword evidence="11" id="KW-1185">Reference proteome</keyword>